<keyword evidence="14 18" id="KW-0520">NAD</keyword>
<evidence type="ECO:0000256" key="4">
    <source>
        <dbReference type="ARBA" id="ARBA00004496"/>
    </source>
</evidence>
<dbReference type="GO" id="GO:0005737">
    <property type="term" value="C:cytoplasm"/>
    <property type="evidence" value="ECO:0007669"/>
    <property type="project" value="UniProtKB-SubCell"/>
</dbReference>
<evidence type="ECO:0000256" key="1">
    <source>
        <dbReference type="ARBA" id="ARBA00001393"/>
    </source>
</evidence>
<feature type="binding site" evidence="18">
    <location>
        <begin position="75"/>
        <end position="80"/>
    </location>
    <ligand>
        <name>NAD(+)</name>
        <dbReference type="ChEBI" id="CHEBI:57540"/>
    </ligand>
</feature>
<gene>
    <name evidence="21" type="primary">aroB_1</name>
    <name evidence="18" type="synonym">aroB</name>
    <name evidence="21" type="ORF">NCTC13315_00783</name>
</gene>
<feature type="binding site" evidence="18">
    <location>
        <begin position="133"/>
        <end position="134"/>
    </location>
    <ligand>
        <name>NAD(+)</name>
        <dbReference type="ChEBI" id="CHEBI:57540"/>
    </ligand>
</feature>
<comment type="function">
    <text evidence="3 18">Catalyzes the conversion of 3-deoxy-D-arabino-heptulosonate 7-phosphate (DAHP) to dehydroquinate (DHQ).</text>
</comment>
<evidence type="ECO:0000256" key="3">
    <source>
        <dbReference type="ARBA" id="ARBA00003485"/>
    </source>
</evidence>
<evidence type="ECO:0000256" key="13">
    <source>
        <dbReference type="ARBA" id="ARBA00022833"/>
    </source>
</evidence>
<feature type="binding site" evidence="18">
    <location>
        <position position="268"/>
    </location>
    <ligand>
        <name>Zn(2+)</name>
        <dbReference type="ChEBI" id="CHEBI:29105"/>
    </ligand>
</feature>
<evidence type="ECO:0000256" key="9">
    <source>
        <dbReference type="ARBA" id="ARBA00022490"/>
    </source>
</evidence>
<dbReference type="EC" id="4.2.3.4" evidence="7 18"/>
<feature type="binding site" evidence="18">
    <location>
        <begin position="109"/>
        <end position="113"/>
    </location>
    <ligand>
        <name>NAD(+)</name>
        <dbReference type="ChEBI" id="CHEBI:57540"/>
    </ligand>
</feature>
<dbReference type="OrthoDB" id="9806583at2"/>
<dbReference type="PANTHER" id="PTHR43622:SF7">
    <property type="entry name" value="3-DEHYDROQUINATE SYNTHASE, CHLOROPLASTIC"/>
    <property type="match status" value="1"/>
</dbReference>
<evidence type="ECO:0000256" key="7">
    <source>
        <dbReference type="ARBA" id="ARBA00013031"/>
    </source>
</evidence>
<feature type="domain" description="3-dehydroquinate synthase N-terminal" evidence="19">
    <location>
        <begin position="71"/>
        <end position="183"/>
    </location>
</feature>
<keyword evidence="15 18" id="KW-0057">Aromatic amino acid biosynthesis</keyword>
<keyword evidence="12 18" id="KW-0547">Nucleotide-binding</keyword>
<dbReference type="GO" id="GO:0008652">
    <property type="term" value="P:amino acid biosynthetic process"/>
    <property type="evidence" value="ECO:0007669"/>
    <property type="project" value="UniProtKB-KW"/>
</dbReference>
<feature type="binding site" evidence="18">
    <location>
        <position position="155"/>
    </location>
    <ligand>
        <name>NAD(+)</name>
        <dbReference type="ChEBI" id="CHEBI:57540"/>
    </ligand>
</feature>
<evidence type="ECO:0000256" key="16">
    <source>
        <dbReference type="ARBA" id="ARBA00023239"/>
    </source>
</evidence>
<evidence type="ECO:0000259" key="19">
    <source>
        <dbReference type="Pfam" id="PF01761"/>
    </source>
</evidence>
<keyword evidence="16 18" id="KW-0456">Lyase</keyword>
<name>A0A378I0Y8_9GAMM</name>
<evidence type="ECO:0000256" key="2">
    <source>
        <dbReference type="ARBA" id="ARBA00001911"/>
    </source>
</evidence>
<dbReference type="FunFam" id="3.40.50.1970:FF:000001">
    <property type="entry name" value="3-dehydroquinate synthase"/>
    <property type="match status" value="1"/>
</dbReference>
<comment type="subcellular location">
    <subcellularLocation>
        <location evidence="4 18">Cytoplasm</location>
    </subcellularLocation>
</comment>
<evidence type="ECO:0000313" key="22">
    <source>
        <dbReference type="Proteomes" id="UP000254968"/>
    </source>
</evidence>
<dbReference type="GO" id="GO:0009073">
    <property type="term" value="P:aromatic amino acid family biosynthetic process"/>
    <property type="evidence" value="ECO:0007669"/>
    <property type="project" value="UniProtKB-KW"/>
</dbReference>
<evidence type="ECO:0000256" key="14">
    <source>
        <dbReference type="ARBA" id="ARBA00023027"/>
    </source>
</evidence>
<comment type="pathway">
    <text evidence="5 18">Metabolic intermediate biosynthesis; chorismate biosynthesis; chorismate from D-erythrose 4-phosphate and phosphoenolpyruvate: step 2/7.</text>
</comment>
<feature type="binding site" evidence="18">
    <location>
        <position position="146"/>
    </location>
    <ligand>
        <name>NAD(+)</name>
        <dbReference type="ChEBI" id="CHEBI:57540"/>
    </ligand>
</feature>
<keyword evidence="22" id="KW-1185">Reference proteome</keyword>
<dbReference type="NCBIfam" id="TIGR01357">
    <property type="entry name" value="aroB"/>
    <property type="match status" value="1"/>
</dbReference>
<dbReference type="InterPro" id="IPR030960">
    <property type="entry name" value="DHQS/DOIS_N"/>
</dbReference>
<proteinExistence type="inferred from homology"/>
<dbReference type="Gene3D" id="3.40.50.1970">
    <property type="match status" value="1"/>
</dbReference>
<dbReference type="RefSeq" id="WP_115302016.1">
    <property type="nucleotide sequence ID" value="NZ_CAAAHO010000001.1"/>
</dbReference>
<evidence type="ECO:0000256" key="5">
    <source>
        <dbReference type="ARBA" id="ARBA00004661"/>
    </source>
</evidence>
<evidence type="ECO:0000256" key="8">
    <source>
        <dbReference type="ARBA" id="ARBA00017684"/>
    </source>
</evidence>
<accession>A0A378I0Y8</accession>
<dbReference type="Gene3D" id="1.20.1090.10">
    <property type="entry name" value="Dehydroquinate synthase-like - alpha domain"/>
    <property type="match status" value="1"/>
</dbReference>
<dbReference type="GO" id="GO:0046872">
    <property type="term" value="F:metal ion binding"/>
    <property type="evidence" value="ECO:0007669"/>
    <property type="project" value="UniProtKB-KW"/>
</dbReference>
<evidence type="ECO:0000256" key="18">
    <source>
        <dbReference type="HAMAP-Rule" id="MF_00110"/>
    </source>
</evidence>
<dbReference type="PANTHER" id="PTHR43622">
    <property type="entry name" value="3-DEHYDROQUINATE SYNTHASE"/>
    <property type="match status" value="1"/>
</dbReference>
<dbReference type="InterPro" id="IPR050071">
    <property type="entry name" value="Dehydroquinate_synthase"/>
</dbReference>
<feature type="domain" description="3-dehydroquinate synthase C-terminal" evidence="20">
    <location>
        <begin position="185"/>
        <end position="328"/>
    </location>
</feature>
<comment type="catalytic activity">
    <reaction evidence="1 18">
        <text>7-phospho-2-dehydro-3-deoxy-D-arabino-heptonate = 3-dehydroquinate + phosphate</text>
        <dbReference type="Rhea" id="RHEA:21968"/>
        <dbReference type="ChEBI" id="CHEBI:32364"/>
        <dbReference type="ChEBI" id="CHEBI:43474"/>
        <dbReference type="ChEBI" id="CHEBI:58394"/>
        <dbReference type="EC" id="4.2.3.4"/>
    </reaction>
</comment>
<dbReference type="UniPathway" id="UPA00053">
    <property type="reaction ID" value="UER00085"/>
</dbReference>
<dbReference type="GO" id="GO:0003856">
    <property type="term" value="F:3-dehydroquinate synthase activity"/>
    <property type="evidence" value="ECO:0007669"/>
    <property type="project" value="UniProtKB-UniRule"/>
</dbReference>
<dbReference type="HAMAP" id="MF_00110">
    <property type="entry name" value="DHQ_synthase"/>
    <property type="match status" value="1"/>
</dbReference>
<dbReference type="GO" id="GO:0000166">
    <property type="term" value="F:nucleotide binding"/>
    <property type="evidence" value="ECO:0007669"/>
    <property type="project" value="UniProtKB-KW"/>
</dbReference>
<organism evidence="21 22">
    <name type="scientific">Legionella beliardensis</name>
    <dbReference type="NCBI Taxonomy" id="91822"/>
    <lineage>
        <taxon>Bacteria</taxon>
        <taxon>Pseudomonadati</taxon>
        <taxon>Pseudomonadota</taxon>
        <taxon>Gammaproteobacteria</taxon>
        <taxon>Legionellales</taxon>
        <taxon>Legionellaceae</taxon>
        <taxon>Legionella</taxon>
    </lineage>
</organism>
<dbReference type="Pfam" id="PF24621">
    <property type="entry name" value="DHQS_C"/>
    <property type="match status" value="1"/>
</dbReference>
<dbReference type="InterPro" id="IPR030963">
    <property type="entry name" value="DHQ_synth_fam"/>
</dbReference>
<dbReference type="SUPFAM" id="SSF56796">
    <property type="entry name" value="Dehydroquinate synthase-like"/>
    <property type="match status" value="1"/>
</dbReference>
<feature type="binding site" evidence="18">
    <location>
        <position position="188"/>
    </location>
    <ligand>
        <name>Zn(2+)</name>
        <dbReference type="ChEBI" id="CHEBI:29105"/>
    </ligand>
</feature>
<evidence type="ECO:0000256" key="10">
    <source>
        <dbReference type="ARBA" id="ARBA00022605"/>
    </source>
</evidence>
<evidence type="ECO:0000256" key="17">
    <source>
        <dbReference type="ARBA" id="ARBA00023285"/>
    </source>
</evidence>
<dbReference type="Proteomes" id="UP000254968">
    <property type="component" value="Unassembled WGS sequence"/>
</dbReference>
<keyword evidence="13 18" id="KW-0862">Zinc</keyword>
<evidence type="ECO:0000256" key="12">
    <source>
        <dbReference type="ARBA" id="ARBA00022741"/>
    </source>
</evidence>
<keyword evidence="11 18" id="KW-0479">Metal-binding</keyword>
<comment type="cofactor">
    <cofactor evidence="2 18">
        <name>NAD(+)</name>
        <dbReference type="ChEBI" id="CHEBI:57540"/>
    </cofactor>
</comment>
<dbReference type="InterPro" id="IPR016037">
    <property type="entry name" value="DHQ_synth_AroB"/>
</dbReference>
<evidence type="ECO:0000259" key="20">
    <source>
        <dbReference type="Pfam" id="PF24621"/>
    </source>
</evidence>
<protein>
    <recommendedName>
        <fullName evidence="8 18">3-dehydroquinate synthase</fullName>
        <shortName evidence="18">DHQS</shortName>
        <ecNumber evidence="7 18">4.2.3.4</ecNumber>
    </recommendedName>
</protein>
<evidence type="ECO:0000256" key="11">
    <source>
        <dbReference type="ARBA" id="ARBA00022723"/>
    </source>
</evidence>
<evidence type="ECO:0000256" key="15">
    <source>
        <dbReference type="ARBA" id="ARBA00023141"/>
    </source>
</evidence>
<dbReference type="InterPro" id="IPR056179">
    <property type="entry name" value="DHQS_C"/>
</dbReference>
<dbReference type="GO" id="GO:0009423">
    <property type="term" value="P:chorismate biosynthetic process"/>
    <property type="evidence" value="ECO:0007669"/>
    <property type="project" value="UniProtKB-UniRule"/>
</dbReference>
<dbReference type="Pfam" id="PF01761">
    <property type="entry name" value="DHQ_synthase"/>
    <property type="match status" value="1"/>
</dbReference>
<dbReference type="PIRSF" id="PIRSF001455">
    <property type="entry name" value="DHQ_synth"/>
    <property type="match status" value="1"/>
</dbReference>
<comment type="cofactor">
    <cofactor evidence="18">
        <name>Co(2+)</name>
        <dbReference type="ChEBI" id="CHEBI:48828"/>
    </cofactor>
    <cofactor evidence="18">
        <name>Zn(2+)</name>
        <dbReference type="ChEBI" id="CHEBI:29105"/>
    </cofactor>
    <text evidence="18">Binds 1 divalent metal cation per subunit. Can use either Co(2+) or Zn(2+).</text>
</comment>
<comment type="similarity">
    <text evidence="6 18">Belongs to the sugar phosphate cyclases superfamily. Dehydroquinate synthase family.</text>
</comment>
<evidence type="ECO:0000256" key="6">
    <source>
        <dbReference type="ARBA" id="ARBA00005412"/>
    </source>
</evidence>
<dbReference type="EMBL" id="UGNV01000001">
    <property type="protein sequence ID" value="STX28256.1"/>
    <property type="molecule type" value="Genomic_DNA"/>
</dbReference>
<dbReference type="AlphaFoldDB" id="A0A378I0Y8"/>
<comment type="caution">
    <text evidence="18">Lacks conserved residue(s) required for the propagation of feature annotation.</text>
</comment>
<keyword evidence="9 18" id="KW-0963">Cytoplasm</keyword>
<evidence type="ECO:0000313" key="21">
    <source>
        <dbReference type="EMBL" id="STX28256.1"/>
    </source>
</evidence>
<keyword evidence="17 18" id="KW-0170">Cobalt</keyword>
<keyword evidence="10 18" id="KW-0028">Amino-acid biosynthesis</keyword>
<sequence>MASSELLYQLKVNLLQHDYPILIGTNFLKDNELLPAYVKSKQVMIITNQTIAPLYLEGLQRLFADKQCDCVILADGEEYKNQQSLFQIFDTLIEKKHHRDTTIIALGGGVIGDIAGFAASAYQRGVDFIQVPTTLLAQVDASVGGKTAINHPQGKNMIGSFYQPNAVVIDVAVLNTLPIREFRAGFAEVIKYAILEGGDFFSNVRHALKKGLSRNSPELAEIIYQCCQIKANYVQKDERESGLRALLNLGHTIGHALEAYTQYKRWLHGEAVGIGLYCAALLSHQLGELSLQAVEEIDELLTLANLPRRIPKDINLEHLQMLLATDKKIKNNTLRFIVIKGIGNCSLATNINGLMIQQVMVSAVEGE</sequence>
<dbReference type="CDD" id="cd08195">
    <property type="entry name" value="DHQS"/>
    <property type="match status" value="1"/>
</dbReference>
<reference evidence="21 22" key="1">
    <citation type="submission" date="2018-06" db="EMBL/GenBank/DDBJ databases">
        <authorList>
            <consortium name="Pathogen Informatics"/>
            <person name="Doyle S."/>
        </authorList>
    </citation>
    <scope>NUCLEOTIDE SEQUENCE [LARGE SCALE GENOMIC DNA]</scope>
    <source>
        <strain evidence="21 22">NCTC13315</strain>
    </source>
</reference>
<feature type="binding site" evidence="18">
    <location>
        <position position="251"/>
    </location>
    <ligand>
        <name>Zn(2+)</name>
        <dbReference type="ChEBI" id="CHEBI:29105"/>
    </ligand>
</feature>